<feature type="region of interest" description="Disordered" evidence="5">
    <location>
        <begin position="188"/>
        <end position="228"/>
    </location>
</feature>
<keyword evidence="4" id="KW-0572">Peptidoglycan-anchor</keyword>
<keyword evidence="6" id="KW-0812">Transmembrane</keyword>
<keyword evidence="1" id="KW-0134">Cell wall</keyword>
<proteinExistence type="predicted"/>
<gene>
    <name evidence="9" type="ORF">O1G22_26460</name>
</gene>
<evidence type="ECO:0000256" key="4">
    <source>
        <dbReference type="ARBA" id="ARBA00023088"/>
    </source>
</evidence>
<keyword evidence="6" id="KW-0472">Membrane</keyword>
<keyword evidence="3 7" id="KW-0732">Signal</keyword>
<dbReference type="RefSeq" id="WP_270083590.1">
    <property type="nucleotide sequence ID" value="NZ_CP115300.1"/>
</dbReference>
<evidence type="ECO:0000256" key="7">
    <source>
        <dbReference type="SAM" id="SignalP"/>
    </source>
</evidence>
<accession>A0ABY7P6A2</accession>
<evidence type="ECO:0000256" key="5">
    <source>
        <dbReference type="SAM" id="MobiDB-lite"/>
    </source>
</evidence>
<evidence type="ECO:0000313" key="10">
    <source>
        <dbReference type="Proteomes" id="UP001212326"/>
    </source>
</evidence>
<dbReference type="EMBL" id="CP115300">
    <property type="protein sequence ID" value="WBO66098.1"/>
    <property type="molecule type" value="Genomic_DNA"/>
</dbReference>
<name>A0ABY7P6A2_9ACTN</name>
<feature type="chain" id="PRO_5047273525" description="Gram-positive cocci surface proteins LPxTG domain-containing protein" evidence="7">
    <location>
        <begin position="28"/>
        <end position="279"/>
    </location>
</feature>
<dbReference type="InterPro" id="IPR019931">
    <property type="entry name" value="LPXTG_anchor"/>
</dbReference>
<feature type="domain" description="Gram-positive cocci surface proteins LPxTG" evidence="8">
    <location>
        <begin position="246"/>
        <end position="279"/>
    </location>
</feature>
<keyword evidence="10" id="KW-1185">Reference proteome</keyword>
<keyword evidence="6" id="KW-1133">Transmembrane helix</keyword>
<evidence type="ECO:0000256" key="3">
    <source>
        <dbReference type="ARBA" id="ARBA00022729"/>
    </source>
</evidence>
<organism evidence="9 10">
    <name type="scientific">Streptomyces camelliae</name>
    <dbReference type="NCBI Taxonomy" id="3004093"/>
    <lineage>
        <taxon>Bacteria</taxon>
        <taxon>Bacillati</taxon>
        <taxon>Actinomycetota</taxon>
        <taxon>Actinomycetes</taxon>
        <taxon>Kitasatosporales</taxon>
        <taxon>Streptomycetaceae</taxon>
        <taxon>Streptomyces</taxon>
    </lineage>
</organism>
<feature type="signal peptide" evidence="7">
    <location>
        <begin position="1"/>
        <end position="27"/>
    </location>
</feature>
<evidence type="ECO:0000256" key="1">
    <source>
        <dbReference type="ARBA" id="ARBA00022512"/>
    </source>
</evidence>
<feature type="compositionally biased region" description="Basic and acidic residues" evidence="5">
    <location>
        <begin position="189"/>
        <end position="198"/>
    </location>
</feature>
<evidence type="ECO:0000259" key="8">
    <source>
        <dbReference type="PROSITE" id="PS50847"/>
    </source>
</evidence>
<reference evidence="9 10" key="1">
    <citation type="submission" date="2022-12" db="EMBL/GenBank/DDBJ databases">
        <authorList>
            <person name="Mo P."/>
        </authorList>
    </citation>
    <scope>NUCLEOTIDE SEQUENCE [LARGE SCALE GENOMIC DNA]</scope>
    <source>
        <strain evidence="9 10">HUAS 2-6</strain>
    </source>
</reference>
<evidence type="ECO:0000256" key="2">
    <source>
        <dbReference type="ARBA" id="ARBA00022525"/>
    </source>
</evidence>
<dbReference type="Proteomes" id="UP001212326">
    <property type="component" value="Chromosome"/>
</dbReference>
<protein>
    <recommendedName>
        <fullName evidence="8">Gram-positive cocci surface proteins LPxTG domain-containing protein</fullName>
    </recommendedName>
</protein>
<evidence type="ECO:0000313" key="9">
    <source>
        <dbReference type="EMBL" id="WBO66098.1"/>
    </source>
</evidence>
<dbReference type="PROSITE" id="PS50847">
    <property type="entry name" value="GRAM_POS_ANCHORING"/>
    <property type="match status" value="1"/>
</dbReference>
<feature type="transmembrane region" description="Helical" evidence="6">
    <location>
        <begin position="253"/>
        <end position="275"/>
    </location>
</feature>
<feature type="compositionally biased region" description="Low complexity" evidence="5">
    <location>
        <begin position="215"/>
        <end position="228"/>
    </location>
</feature>
<keyword evidence="2" id="KW-0964">Secreted</keyword>
<evidence type="ECO:0000256" key="6">
    <source>
        <dbReference type="SAM" id="Phobius"/>
    </source>
</evidence>
<sequence length="279" mass="28632">MSLSRRLTVAAVAATALVLVSPQTARAAAAAPPPACVGANAHAFPLTARIRGGPGSYEPGGGYGTWYIDLSNTTRHTCTGIHPVVVLVDSKRTLKPGQPQLDFYDGAKARPVSFETTDEQELVGVLDGQGFGGFAVPAGGTVSVKVRLALTSDAPADQVTASAAVVQRRGEDGDWVGQSNAYRFAIAQDGEKRGERTTSDPGRAQDGGGLPPRPASAASTASPHTTAPSLPFAEAAAEAGERARELARTGLGLAHGLFAAVLALLAVGGSAYLLVRRRR</sequence>